<dbReference type="InterPro" id="IPR007067">
    <property type="entry name" value="Tail_sheath"/>
</dbReference>
<evidence type="ECO:0000256" key="1">
    <source>
        <dbReference type="ARBA" id="ARBA00008005"/>
    </source>
</evidence>
<dbReference type="PIRSF" id="PIRSF007349">
    <property type="entry name" value="Tsp_L"/>
    <property type="match status" value="1"/>
</dbReference>
<comment type="similarity">
    <text evidence="1">Belongs to the myoviridae tail sheath protein family.</text>
</comment>
<dbReference type="AlphaFoldDB" id="A0A850P8I9"/>
<feature type="domain" description="Tail sheath protein subtilisin-like" evidence="2">
    <location>
        <begin position="214"/>
        <end position="365"/>
    </location>
</feature>
<evidence type="ECO:0000313" key="3">
    <source>
        <dbReference type="EMBL" id="NVN38999.1"/>
    </source>
</evidence>
<evidence type="ECO:0000313" key="4">
    <source>
        <dbReference type="Proteomes" id="UP000585665"/>
    </source>
</evidence>
<dbReference type="Proteomes" id="UP000585665">
    <property type="component" value="Unassembled WGS sequence"/>
</dbReference>
<dbReference type="RefSeq" id="WP_176612023.1">
    <property type="nucleotide sequence ID" value="NZ_JABXXR010000001.1"/>
</dbReference>
<evidence type="ECO:0000259" key="2">
    <source>
        <dbReference type="Pfam" id="PF04984"/>
    </source>
</evidence>
<gene>
    <name evidence="3" type="ORF">HUK82_00265</name>
</gene>
<dbReference type="EMBL" id="JABXXR010000001">
    <property type="protein sequence ID" value="NVN38999.1"/>
    <property type="molecule type" value="Genomic_DNA"/>
</dbReference>
<organism evidence="3 4">
    <name type="scientific">Ameyamaea chiangmaiensis</name>
    <dbReference type="NCBI Taxonomy" id="442969"/>
    <lineage>
        <taxon>Bacteria</taxon>
        <taxon>Pseudomonadati</taxon>
        <taxon>Pseudomonadota</taxon>
        <taxon>Alphaproteobacteria</taxon>
        <taxon>Acetobacterales</taxon>
        <taxon>Acetobacteraceae</taxon>
        <taxon>Ameyamaea</taxon>
    </lineage>
</organism>
<comment type="caution">
    <text evidence="3">The sequence shown here is derived from an EMBL/GenBank/DDBJ whole genome shotgun (WGS) entry which is preliminary data.</text>
</comment>
<dbReference type="InterPro" id="IPR035089">
    <property type="entry name" value="Phage_sheath_subtilisin"/>
</dbReference>
<accession>A0A850P8I9</accession>
<name>A0A850P8I9_9PROT</name>
<keyword evidence="4" id="KW-1185">Reference proteome</keyword>
<sequence>MSISISGYSDTNRVPGFYFALDNSKANTASAARRVLVVGQMVSGTGTALKAEISAGAADAIAKYGDGSQCAILVQEYVATDGQGELWVLPLADDAAAVAATGSFVITGPASASGTLALYVDGQLIAVPVETGDAAATIASNVVAAAASVVNVPMTLTSTDATVTATAKNKGLAGNDLLLGINLLGTAGGQSLPAGVSVAVTQPTGGTQNPTTLASGLDALGERVYDLVAHGYSDAASLSALKAWTADRWDAMDQFYGVGVTAYRGTYGQTTAFGLTQNDPHHVVMGISSSPSSPVRWAAQIAAQAAITMRSNPATPITGLALSVMAPVEADRFILSERNTLLHDGIGTFTVDDSNVVSIERLVTTYQTNGAGVADDSYLDVETLLTAQVCLQDLRSYLATTFTGYILVADGSKIGAGMKGTTAAIIGQSCVSRYRVQCTNLWCQNPDTFAANIVAENVGGGVVKLLLPYDFANQLWVIAGSAQFVKS</sequence>
<reference evidence="3 4" key="1">
    <citation type="submission" date="2020-06" db="EMBL/GenBank/DDBJ databases">
        <title>Description of novel acetic acid bacteria.</title>
        <authorList>
            <person name="Sombolestani A."/>
        </authorList>
    </citation>
    <scope>NUCLEOTIDE SEQUENCE [LARGE SCALE GENOMIC DNA]</scope>
    <source>
        <strain evidence="3 4">LMG 27010</strain>
    </source>
</reference>
<dbReference type="Pfam" id="PF04984">
    <property type="entry name" value="Phage_sheath_1"/>
    <property type="match status" value="1"/>
</dbReference>
<proteinExistence type="inferred from homology"/>
<protein>
    <submittedName>
        <fullName evidence="3">Phage tail sheath subtilisin-like domain-containing protein</fullName>
    </submittedName>
</protein>